<organism evidence="1">
    <name type="scientific">marine metagenome</name>
    <dbReference type="NCBI Taxonomy" id="408172"/>
    <lineage>
        <taxon>unclassified sequences</taxon>
        <taxon>metagenomes</taxon>
        <taxon>ecological metagenomes</taxon>
    </lineage>
</organism>
<dbReference type="EMBL" id="UINC01108545">
    <property type="protein sequence ID" value="SVC74727.1"/>
    <property type="molecule type" value="Genomic_DNA"/>
</dbReference>
<sequence>MPPQLSEKWLNILVQPPKDLLEAKIFMTVYFRGRIFKGSEMDYGPDALAFM</sequence>
<feature type="non-terminal residue" evidence="1">
    <location>
        <position position="51"/>
    </location>
</feature>
<proteinExistence type="predicted"/>
<gene>
    <name evidence="1" type="ORF">METZ01_LOCUS327581</name>
</gene>
<accession>A0A382PPG3</accession>
<protein>
    <submittedName>
        <fullName evidence="1">Uncharacterized protein</fullName>
    </submittedName>
</protein>
<evidence type="ECO:0000313" key="1">
    <source>
        <dbReference type="EMBL" id="SVC74727.1"/>
    </source>
</evidence>
<dbReference type="AlphaFoldDB" id="A0A382PPG3"/>
<name>A0A382PPG3_9ZZZZ</name>
<reference evidence="1" key="1">
    <citation type="submission" date="2018-05" db="EMBL/GenBank/DDBJ databases">
        <authorList>
            <person name="Lanie J.A."/>
            <person name="Ng W.-L."/>
            <person name="Kazmierczak K.M."/>
            <person name="Andrzejewski T.M."/>
            <person name="Davidsen T.M."/>
            <person name="Wayne K.J."/>
            <person name="Tettelin H."/>
            <person name="Glass J.I."/>
            <person name="Rusch D."/>
            <person name="Podicherti R."/>
            <person name="Tsui H.-C.T."/>
            <person name="Winkler M.E."/>
        </authorList>
    </citation>
    <scope>NUCLEOTIDE SEQUENCE</scope>
</reference>